<evidence type="ECO:0000259" key="6">
    <source>
        <dbReference type="PROSITE" id="PS00745"/>
    </source>
</evidence>
<keyword evidence="3 4" id="KW-0648">Protein biosynthesis</keyword>
<evidence type="ECO:0000256" key="5">
    <source>
        <dbReference type="NCBIfam" id="TIGR00020"/>
    </source>
</evidence>
<dbReference type="Pfam" id="PF00472">
    <property type="entry name" value="RF-1"/>
    <property type="match status" value="1"/>
</dbReference>
<dbReference type="InterPro" id="IPR045853">
    <property type="entry name" value="Pep_chain_release_fac_I_sf"/>
</dbReference>
<dbReference type="Gene3D" id="3.30.70.1660">
    <property type="match status" value="1"/>
</dbReference>
<protein>
    <recommendedName>
        <fullName evidence="4 5">Peptide chain release factor 2</fullName>
        <shortName evidence="4">RF-2</shortName>
    </recommendedName>
</protein>
<dbReference type="Gene3D" id="3.30.160.20">
    <property type="match status" value="1"/>
</dbReference>
<comment type="similarity">
    <text evidence="1 4">Belongs to the prokaryotic/mitochondrial release factor family.</text>
</comment>
<dbReference type="InterPro" id="IPR000352">
    <property type="entry name" value="Pep_chain_release_fac_I"/>
</dbReference>
<proteinExistence type="inferred from homology"/>
<dbReference type="GO" id="GO:0005737">
    <property type="term" value="C:cytoplasm"/>
    <property type="evidence" value="ECO:0007669"/>
    <property type="project" value="UniProtKB-SubCell"/>
</dbReference>
<gene>
    <name evidence="4" type="primary">prfB</name>
    <name evidence="7" type="ORF">A2719_00785</name>
</gene>
<dbReference type="InterPro" id="IPR005139">
    <property type="entry name" value="PCRF"/>
</dbReference>
<comment type="subcellular location">
    <subcellularLocation>
        <location evidence="4">Cytoplasm</location>
    </subcellularLocation>
</comment>
<reference evidence="7 8" key="1">
    <citation type="journal article" date="2016" name="Nat. Commun.">
        <title>Thousands of microbial genomes shed light on interconnected biogeochemical processes in an aquifer system.</title>
        <authorList>
            <person name="Anantharaman K."/>
            <person name="Brown C.T."/>
            <person name="Hug L.A."/>
            <person name="Sharon I."/>
            <person name="Castelle C.J."/>
            <person name="Probst A.J."/>
            <person name="Thomas B.C."/>
            <person name="Singh A."/>
            <person name="Wilkins M.J."/>
            <person name="Karaoz U."/>
            <person name="Brodie E.L."/>
            <person name="Williams K.H."/>
            <person name="Hubbard S.S."/>
            <person name="Banfield J.F."/>
        </authorList>
    </citation>
    <scope>NUCLEOTIDE SEQUENCE [LARGE SCALE GENOMIC DNA]</scope>
</reference>
<evidence type="ECO:0000313" key="7">
    <source>
        <dbReference type="EMBL" id="OGZ43214.1"/>
    </source>
</evidence>
<dbReference type="SMART" id="SM00937">
    <property type="entry name" value="PCRF"/>
    <property type="match status" value="1"/>
</dbReference>
<feature type="domain" description="Prokaryotic-type class I peptide chain release factors" evidence="6">
    <location>
        <begin position="232"/>
        <end position="248"/>
    </location>
</feature>
<dbReference type="PROSITE" id="PS00745">
    <property type="entry name" value="RF_PROK_I"/>
    <property type="match status" value="1"/>
</dbReference>
<evidence type="ECO:0000256" key="3">
    <source>
        <dbReference type="ARBA" id="ARBA00022917"/>
    </source>
</evidence>
<evidence type="ECO:0000313" key="8">
    <source>
        <dbReference type="Proteomes" id="UP000177480"/>
    </source>
</evidence>
<accession>A0A1G2FYQ9</accession>
<dbReference type="NCBIfam" id="TIGR00020">
    <property type="entry name" value="prfB"/>
    <property type="match status" value="1"/>
</dbReference>
<evidence type="ECO:0000256" key="1">
    <source>
        <dbReference type="ARBA" id="ARBA00010835"/>
    </source>
</evidence>
<dbReference type="PANTHER" id="PTHR43116">
    <property type="entry name" value="PEPTIDE CHAIN RELEASE FACTOR 2"/>
    <property type="match status" value="1"/>
</dbReference>
<evidence type="ECO:0000256" key="4">
    <source>
        <dbReference type="HAMAP-Rule" id="MF_00094"/>
    </source>
</evidence>
<dbReference type="STRING" id="1802114.A2719_00785"/>
<dbReference type="HAMAP" id="MF_00094">
    <property type="entry name" value="Rel_fac_2"/>
    <property type="match status" value="1"/>
</dbReference>
<dbReference type="GO" id="GO:0016149">
    <property type="term" value="F:translation release factor activity, codon specific"/>
    <property type="evidence" value="ECO:0007669"/>
    <property type="project" value="UniProtKB-UniRule"/>
</dbReference>
<keyword evidence="2 4" id="KW-0488">Methylation</keyword>
<dbReference type="EMBL" id="MHNK01000019">
    <property type="protein sequence ID" value="OGZ43214.1"/>
    <property type="molecule type" value="Genomic_DNA"/>
</dbReference>
<dbReference type="AlphaFoldDB" id="A0A1G2FYQ9"/>
<dbReference type="InterPro" id="IPR004374">
    <property type="entry name" value="PrfB"/>
</dbReference>
<name>A0A1G2FYQ9_9BACT</name>
<comment type="function">
    <text evidence="4">Peptide chain release factor 2 directs the termination of translation in response to the peptide chain termination codons UGA and UAA.</text>
</comment>
<organism evidence="7 8">
    <name type="scientific">Candidatus Ryanbacteria bacterium RIFCSPHIGHO2_01_FULL_45_22</name>
    <dbReference type="NCBI Taxonomy" id="1802114"/>
    <lineage>
        <taxon>Bacteria</taxon>
        <taxon>Candidatus Ryaniibacteriota</taxon>
    </lineage>
</organism>
<comment type="PTM">
    <text evidence="4">Methylated by PrmC. Methylation increases the termination efficiency of RF2.</text>
</comment>
<comment type="caution">
    <text evidence="7">The sequence shown here is derived from an EMBL/GenBank/DDBJ whole genome shotgun (WGS) entry which is preliminary data.</text>
</comment>
<dbReference type="Pfam" id="PF03462">
    <property type="entry name" value="PCRF"/>
    <property type="match status" value="1"/>
</dbReference>
<keyword evidence="4" id="KW-0963">Cytoplasm</keyword>
<dbReference type="Gene3D" id="1.20.58.410">
    <property type="entry name" value="Release factor"/>
    <property type="match status" value="1"/>
</dbReference>
<sequence>MGWQIWSHNCGTVFDIAAKKEEIIHLEHETRQAHFWNNSLHAAEITGQLASLKEMVVFWDNLLAEIHELAELVEVAGSDSALREELEKKTADVEARYRVAETELLFSGRYDRGDATVSIQGGAGGEDAEDWARILLRMYHRYCEGRGWQVTELHKHENETGGIKNVTFEVSGKRAYGYLKGEQGVHRLVRISPFSAKKLRHTSFAFVEVLPDIGDAPEIEIPPEDVEVEFTRSGGKGGQNVNKRETAVRVTHKPTGVAIRVETQRSQGQNRERAMNMLKAKLFQLRELSHKKEIAELKGAKIAIEWGSQIRSYVFHPYQMVKDHRTGVETSQVEKVLDGELDEFIEAELKSNHE</sequence>
<dbReference type="PANTHER" id="PTHR43116:SF3">
    <property type="entry name" value="CLASS I PEPTIDE CHAIN RELEASE FACTOR"/>
    <property type="match status" value="1"/>
</dbReference>
<dbReference type="Proteomes" id="UP000177480">
    <property type="component" value="Unassembled WGS sequence"/>
</dbReference>
<feature type="modified residue" description="N5-methylglutamine" evidence="4">
    <location>
        <position position="239"/>
    </location>
</feature>
<dbReference type="SUPFAM" id="SSF75620">
    <property type="entry name" value="Release factor"/>
    <property type="match status" value="1"/>
</dbReference>
<evidence type="ECO:0000256" key="2">
    <source>
        <dbReference type="ARBA" id="ARBA00022481"/>
    </source>
</evidence>